<dbReference type="SMART" id="SM00448">
    <property type="entry name" value="REC"/>
    <property type="match status" value="1"/>
</dbReference>
<feature type="domain" description="Response regulatory" evidence="2">
    <location>
        <begin position="3"/>
        <end position="116"/>
    </location>
</feature>
<dbReference type="InterPro" id="IPR007492">
    <property type="entry name" value="LytTR_DNA-bd_dom"/>
</dbReference>
<protein>
    <submittedName>
        <fullName evidence="4">Response regulator transcription factor</fullName>
    </submittedName>
</protein>
<dbReference type="EMBL" id="JABTCF010000003">
    <property type="protein sequence ID" value="MBD0777603.1"/>
    <property type="molecule type" value="Genomic_DNA"/>
</dbReference>
<reference evidence="4" key="1">
    <citation type="submission" date="2020-05" db="EMBL/GenBank/DDBJ databases">
        <title>The draft genome sequence of Maribacter sp. ANRC-HE7.</title>
        <authorList>
            <person name="Mu L."/>
        </authorList>
    </citation>
    <scope>NUCLEOTIDE SEQUENCE</scope>
    <source>
        <strain evidence="4">ANRC-HE7</strain>
    </source>
</reference>
<accession>A0ABR7V384</accession>
<dbReference type="PROSITE" id="PS50110">
    <property type="entry name" value="RESPONSE_REGULATORY"/>
    <property type="match status" value="1"/>
</dbReference>
<dbReference type="InterPro" id="IPR001789">
    <property type="entry name" value="Sig_transdc_resp-reg_receiver"/>
</dbReference>
<evidence type="ECO:0000256" key="1">
    <source>
        <dbReference type="PROSITE-ProRule" id="PRU00169"/>
    </source>
</evidence>
<dbReference type="Gene3D" id="2.40.50.1020">
    <property type="entry name" value="LytTr DNA-binding domain"/>
    <property type="match status" value="1"/>
</dbReference>
<dbReference type="Proteomes" id="UP001166021">
    <property type="component" value="Unassembled WGS sequence"/>
</dbReference>
<dbReference type="RefSeq" id="WP_188243120.1">
    <property type="nucleotide sequence ID" value="NZ_JABTCF010000003.1"/>
</dbReference>
<dbReference type="InterPro" id="IPR046947">
    <property type="entry name" value="LytR-like"/>
</dbReference>
<dbReference type="InterPro" id="IPR011006">
    <property type="entry name" value="CheY-like_superfamily"/>
</dbReference>
<evidence type="ECO:0000313" key="4">
    <source>
        <dbReference type="EMBL" id="MBD0777603.1"/>
    </source>
</evidence>
<dbReference type="SUPFAM" id="SSF52172">
    <property type="entry name" value="CheY-like"/>
    <property type="match status" value="1"/>
</dbReference>
<dbReference type="Pfam" id="PF04397">
    <property type="entry name" value="LytTR"/>
    <property type="match status" value="1"/>
</dbReference>
<dbReference type="SMART" id="SM00850">
    <property type="entry name" value="LytTR"/>
    <property type="match status" value="1"/>
</dbReference>
<dbReference type="Gene3D" id="3.40.50.2300">
    <property type="match status" value="1"/>
</dbReference>
<comment type="caution">
    <text evidence="4">The sequence shown here is derived from an EMBL/GenBank/DDBJ whole genome shotgun (WGS) entry which is preliminary data.</text>
</comment>
<gene>
    <name evidence="4" type="ORF">HPE56_07345</name>
</gene>
<dbReference type="PANTHER" id="PTHR37299">
    <property type="entry name" value="TRANSCRIPTIONAL REGULATOR-RELATED"/>
    <property type="match status" value="1"/>
</dbReference>
<evidence type="ECO:0000259" key="3">
    <source>
        <dbReference type="PROSITE" id="PS50930"/>
    </source>
</evidence>
<keyword evidence="1" id="KW-0597">Phosphoprotein</keyword>
<feature type="domain" description="HTH LytTR-type" evidence="3">
    <location>
        <begin position="144"/>
        <end position="246"/>
    </location>
</feature>
<sequence>MMRAIIVDDEPAAIKSLIWELDKFSDYIKIVDTFTSANEALSGINYLKPDCVFLDIEMPEMNGFSLLQRLQFRNFAVIITTAYSQYALRAIKESALDYLLKPIDSDEIKKVVEKLEKYHSSENFQNQFVETLGALSKASTPKMIQIPVNGKILFARIDDILYCESDGNYSKIFLESSKELYAAKKLKELEQLLPVAHFFRIHNSYIVHTLKVTEFLRAEGYVVLTNNKKIPVSRNKKVEFLNKMSY</sequence>
<proteinExistence type="predicted"/>
<dbReference type="Pfam" id="PF00072">
    <property type="entry name" value="Response_reg"/>
    <property type="match status" value="1"/>
</dbReference>
<feature type="modified residue" description="4-aspartylphosphate" evidence="1">
    <location>
        <position position="55"/>
    </location>
</feature>
<organism evidence="4 5">
    <name type="scientific">Maribacter aquimaris</name>
    <dbReference type="NCBI Taxonomy" id="2737171"/>
    <lineage>
        <taxon>Bacteria</taxon>
        <taxon>Pseudomonadati</taxon>
        <taxon>Bacteroidota</taxon>
        <taxon>Flavobacteriia</taxon>
        <taxon>Flavobacteriales</taxon>
        <taxon>Flavobacteriaceae</taxon>
        <taxon>Maribacter</taxon>
    </lineage>
</organism>
<keyword evidence="5" id="KW-1185">Reference proteome</keyword>
<dbReference type="PROSITE" id="PS50930">
    <property type="entry name" value="HTH_LYTTR"/>
    <property type="match status" value="1"/>
</dbReference>
<dbReference type="PANTHER" id="PTHR37299:SF1">
    <property type="entry name" value="STAGE 0 SPORULATION PROTEIN A HOMOLOG"/>
    <property type="match status" value="1"/>
</dbReference>
<name>A0ABR7V384_9FLAO</name>
<evidence type="ECO:0000259" key="2">
    <source>
        <dbReference type="PROSITE" id="PS50110"/>
    </source>
</evidence>
<evidence type="ECO:0000313" key="5">
    <source>
        <dbReference type="Proteomes" id="UP001166021"/>
    </source>
</evidence>